<dbReference type="Proteomes" id="UP000440694">
    <property type="component" value="Unassembled WGS sequence"/>
</dbReference>
<name>A0A6I3KLV1_9HYPH</name>
<feature type="compositionally biased region" description="Low complexity" evidence="1">
    <location>
        <begin position="94"/>
        <end position="109"/>
    </location>
</feature>
<dbReference type="RefSeq" id="WP_154739102.1">
    <property type="nucleotide sequence ID" value="NZ_WMBQ01000001.1"/>
</dbReference>
<proteinExistence type="predicted"/>
<keyword evidence="3" id="KW-1185">Reference proteome</keyword>
<evidence type="ECO:0000313" key="2">
    <source>
        <dbReference type="EMBL" id="MTD94717.1"/>
    </source>
</evidence>
<protein>
    <recommendedName>
        <fullName evidence="4">Inner membrane protein</fullName>
    </recommendedName>
</protein>
<reference evidence="2 3" key="1">
    <citation type="submission" date="2019-11" db="EMBL/GenBank/DDBJ databases">
        <title>Identification of a novel strain.</title>
        <authorList>
            <person name="Xu Q."/>
            <person name="Wang G."/>
        </authorList>
    </citation>
    <scope>NUCLEOTIDE SEQUENCE [LARGE SCALE GENOMIC DNA]</scope>
    <source>
        <strain evidence="3">xq</strain>
    </source>
</reference>
<dbReference type="AlphaFoldDB" id="A0A6I3KLV1"/>
<evidence type="ECO:0008006" key="4">
    <source>
        <dbReference type="Google" id="ProtNLM"/>
    </source>
</evidence>
<gene>
    <name evidence="2" type="ORF">GIW81_10275</name>
</gene>
<evidence type="ECO:0000256" key="1">
    <source>
        <dbReference type="SAM" id="MobiDB-lite"/>
    </source>
</evidence>
<dbReference type="Gene3D" id="1.20.120.340">
    <property type="entry name" value="Flagellar protein FliS"/>
    <property type="match status" value="1"/>
</dbReference>
<feature type="region of interest" description="Disordered" evidence="1">
    <location>
        <begin position="1"/>
        <end position="109"/>
    </location>
</feature>
<evidence type="ECO:0000313" key="3">
    <source>
        <dbReference type="Proteomes" id="UP000440694"/>
    </source>
</evidence>
<feature type="compositionally biased region" description="Basic and acidic residues" evidence="1">
    <location>
        <begin position="1"/>
        <end position="12"/>
    </location>
</feature>
<organism evidence="2 3">
    <name type="scientific">Hyphomicrobium album</name>
    <dbReference type="NCBI Taxonomy" id="2665159"/>
    <lineage>
        <taxon>Bacteria</taxon>
        <taxon>Pseudomonadati</taxon>
        <taxon>Pseudomonadota</taxon>
        <taxon>Alphaproteobacteria</taxon>
        <taxon>Hyphomicrobiales</taxon>
        <taxon>Hyphomicrobiaceae</taxon>
        <taxon>Hyphomicrobium</taxon>
    </lineage>
</organism>
<dbReference type="Gene3D" id="3.30.720.170">
    <property type="entry name" value="Perilipin, alpha-beta domain"/>
    <property type="match status" value="1"/>
</dbReference>
<feature type="compositionally biased region" description="Basic and acidic residues" evidence="1">
    <location>
        <begin position="39"/>
        <end position="57"/>
    </location>
</feature>
<accession>A0A6I3KLV1</accession>
<dbReference type="EMBL" id="WMBQ01000001">
    <property type="protein sequence ID" value="MTD94717.1"/>
    <property type="molecule type" value="Genomic_DNA"/>
</dbReference>
<sequence>MTANKNEPDKKPAGSPPSQAGNRPHATIDLKATEVAPPAKDDAKDKPSVAEASDKPKVSAQAAATAGAPAAKSAASGPAPSSSSTKPDTQAGKPSGTPPAASSTARPAPRGSGGFFTHLAAGLAGGIVALLVADILAGQLGFETADKPENVAALEQRLGALEQGRNQRAVPSNLAARLAAAEAKLGNVERADASIDGVSKKQVELEKQLGALSDKVGEGADAQATGRIAKLEEQLTLMASAGANDPRSGPVPQLAAISGKIADLESTMATQLDALRQSVAQELDQRLGAATEAAQASRSGTQRMDRELSTLKAETAEMQSGITGVKTDSDRAAAALKATQEDLKRLKTDLDTRLAAFAKPEDVTSVVGPISSRLSALQEDVQGVIKSEGDRRTTAERIVLSLELANLKRAIDRGKAYAPELEQAQKVAGAIVDLSPLERFALDGVPTSTELRAQFKPVAFKIIDSEEQPTDASIVDRLLAGAKSVVRVRKTNHAADDKSIEAVVGRMETALNEDRLADVLVQAKTLPQPAQDAAQEFLAKVQARDAVDRAVASVETQLKSSLAAAPADPKANAAQ</sequence>
<feature type="compositionally biased region" description="Low complexity" evidence="1">
    <location>
        <begin position="59"/>
        <end position="87"/>
    </location>
</feature>
<comment type="caution">
    <text evidence="2">The sequence shown here is derived from an EMBL/GenBank/DDBJ whole genome shotgun (WGS) entry which is preliminary data.</text>
</comment>